<sequence length="284" mass="33717">MNFTAQKFRQSIAHLKNNFIYQYYKFRINTPRTPYTILLKPTSYKVLFILSHMRSGSSLLTHLLVNNPEIIGFGETHINYASAEDFKKLLMKLYWQGQDFRQLQDLKKLKMNHQYIHDKVLHNNKFLDQSFLESEQIHSIFLIREPKRTLVSIIDLKPHWSEDEALGYYTHRLATLEQYARRINSKKRSLMITYEQVLNNTSLFFKELQDFLKTQEGFTENYQVLRTTGKNHFGDSRENITTGQIVREARKIDFQVSSETVKIAQKAFDQCYQTLSEYCRGINM</sequence>
<dbReference type="InterPro" id="IPR027417">
    <property type="entry name" value="P-loop_NTPase"/>
</dbReference>
<proteinExistence type="predicted"/>
<dbReference type="GO" id="GO:0016740">
    <property type="term" value="F:transferase activity"/>
    <property type="evidence" value="ECO:0007669"/>
    <property type="project" value="UniProtKB-KW"/>
</dbReference>
<keyword evidence="1" id="KW-0808">Transferase</keyword>
<accession>A0A2T1M0Y2</accession>
<dbReference type="Gene3D" id="3.40.50.300">
    <property type="entry name" value="P-loop containing nucleotide triphosphate hydrolases"/>
    <property type="match status" value="1"/>
</dbReference>
<gene>
    <name evidence="1" type="ORF">C7H19_04985</name>
</gene>
<reference evidence="1 2" key="1">
    <citation type="submission" date="2018-03" db="EMBL/GenBank/DDBJ databases">
        <title>The ancient ancestry and fast evolution of plastids.</title>
        <authorList>
            <person name="Moore K.R."/>
            <person name="Magnabosco C."/>
            <person name="Momper L."/>
            <person name="Gold D.A."/>
            <person name="Bosak T."/>
            <person name="Fournier G.P."/>
        </authorList>
    </citation>
    <scope>NUCLEOTIDE SEQUENCE [LARGE SCALE GENOMIC DNA]</scope>
    <source>
        <strain evidence="1 2">CCALA 016</strain>
    </source>
</reference>
<dbReference type="RefSeq" id="WP_106455792.1">
    <property type="nucleotide sequence ID" value="NZ_PXOH01000004.1"/>
</dbReference>
<dbReference type="AlphaFoldDB" id="A0A2T1M0Y2"/>
<comment type="caution">
    <text evidence="1">The sequence shown here is derived from an EMBL/GenBank/DDBJ whole genome shotgun (WGS) entry which is preliminary data.</text>
</comment>
<keyword evidence="2" id="KW-1185">Reference proteome</keyword>
<reference evidence="1 2" key="2">
    <citation type="submission" date="2018-03" db="EMBL/GenBank/DDBJ databases">
        <authorList>
            <person name="Keele B.F."/>
        </authorList>
    </citation>
    <scope>NUCLEOTIDE SEQUENCE [LARGE SCALE GENOMIC DNA]</scope>
    <source>
        <strain evidence="1 2">CCALA 016</strain>
    </source>
</reference>
<evidence type="ECO:0000313" key="2">
    <source>
        <dbReference type="Proteomes" id="UP000239001"/>
    </source>
</evidence>
<dbReference type="Pfam" id="PF13469">
    <property type="entry name" value="Sulfotransfer_3"/>
    <property type="match status" value="1"/>
</dbReference>
<dbReference type="Proteomes" id="UP000239001">
    <property type="component" value="Unassembled WGS sequence"/>
</dbReference>
<protein>
    <submittedName>
        <fullName evidence="1">Sulfotransferase family protein</fullName>
    </submittedName>
</protein>
<evidence type="ECO:0000313" key="1">
    <source>
        <dbReference type="EMBL" id="PSF38350.1"/>
    </source>
</evidence>
<dbReference type="EMBL" id="PXOH01000004">
    <property type="protein sequence ID" value="PSF38350.1"/>
    <property type="molecule type" value="Genomic_DNA"/>
</dbReference>
<dbReference type="OrthoDB" id="8557083at2"/>
<organism evidence="1 2">
    <name type="scientific">Aphanothece hegewaldii CCALA 016</name>
    <dbReference type="NCBI Taxonomy" id="2107694"/>
    <lineage>
        <taxon>Bacteria</taxon>
        <taxon>Bacillati</taxon>
        <taxon>Cyanobacteriota</taxon>
        <taxon>Cyanophyceae</taxon>
        <taxon>Oscillatoriophycideae</taxon>
        <taxon>Chroococcales</taxon>
        <taxon>Aphanothecaceae</taxon>
        <taxon>Aphanothece</taxon>
    </lineage>
</organism>
<name>A0A2T1M0Y2_9CHRO</name>
<dbReference type="SUPFAM" id="SSF52540">
    <property type="entry name" value="P-loop containing nucleoside triphosphate hydrolases"/>
    <property type="match status" value="1"/>
</dbReference>